<accession>A0A249MSF9</accession>
<proteinExistence type="predicted"/>
<reference evidence="1 2" key="1">
    <citation type="submission" date="2017-08" db="EMBL/GenBank/DDBJ databases">
        <title>Whole Genome Sequence of Sphingobium hydrophobicum C1: Insights into Adaption to the Electronic-waste Contaminated Sediment.</title>
        <authorList>
            <person name="Song D."/>
            <person name="Chen X."/>
            <person name="Xu M."/>
        </authorList>
    </citation>
    <scope>NUCLEOTIDE SEQUENCE [LARGE SCALE GENOMIC DNA]</scope>
    <source>
        <strain evidence="1 2">C1</strain>
    </source>
</reference>
<dbReference type="AlphaFoldDB" id="A0A249MSF9"/>
<organism evidence="1 2">
    <name type="scientific">Sphingobium xenophagum</name>
    <dbReference type="NCBI Taxonomy" id="121428"/>
    <lineage>
        <taxon>Bacteria</taxon>
        <taxon>Pseudomonadati</taxon>
        <taxon>Pseudomonadota</taxon>
        <taxon>Alphaproteobacteria</taxon>
        <taxon>Sphingomonadales</taxon>
        <taxon>Sphingomonadaceae</taxon>
        <taxon>Sphingobium</taxon>
    </lineage>
</organism>
<dbReference type="EMBL" id="CP022745">
    <property type="protein sequence ID" value="ASY44124.1"/>
    <property type="molecule type" value="Genomic_DNA"/>
</dbReference>
<evidence type="ECO:0000313" key="1">
    <source>
        <dbReference type="EMBL" id="ASY44124.1"/>
    </source>
</evidence>
<name>A0A249MSF9_SPHXE</name>
<gene>
    <name evidence="1" type="ORF">CJD35_06435</name>
</gene>
<evidence type="ECO:0000313" key="2">
    <source>
        <dbReference type="Proteomes" id="UP000217141"/>
    </source>
</evidence>
<dbReference type="RefSeq" id="WP_095686945.1">
    <property type="nucleotide sequence ID" value="NZ_CP022745.1"/>
</dbReference>
<protein>
    <submittedName>
        <fullName evidence="1">Uncharacterized protein</fullName>
    </submittedName>
</protein>
<dbReference type="KEGG" id="shyd:CJD35_06435"/>
<dbReference type="Proteomes" id="UP000217141">
    <property type="component" value="Chromosome I"/>
</dbReference>
<sequence length="86" mass="9145">MMLLTLELLGNDTIKSRSGRCQPKPCRLAWSTVGVAAINTIAHLGTGSATSVLGYIENQTGSFQMALIPLAKLTLIDSVTMLLIGR</sequence>